<organism evidence="5 6">
    <name type="scientific">Staphylococcus coagulans</name>
    <dbReference type="NCBI Taxonomy" id="74706"/>
    <lineage>
        <taxon>Bacteria</taxon>
        <taxon>Bacillati</taxon>
        <taxon>Bacillota</taxon>
        <taxon>Bacilli</taxon>
        <taxon>Bacillales</taxon>
        <taxon>Staphylococcaceae</taxon>
        <taxon>Staphylococcus</taxon>
    </lineage>
</organism>
<feature type="compositionally biased region" description="Basic and acidic residues" evidence="2">
    <location>
        <begin position="414"/>
        <end position="438"/>
    </location>
</feature>
<evidence type="ECO:0000256" key="1">
    <source>
        <dbReference type="ARBA" id="ARBA00093462"/>
    </source>
</evidence>
<feature type="domain" description="Replicative helicase loading/DNA remodeling protein DnaB N-terminal winged helix" evidence="4">
    <location>
        <begin position="12"/>
        <end position="259"/>
    </location>
</feature>
<comment type="caution">
    <text evidence="5">The sequence shown here is derived from an EMBL/GenBank/DDBJ whole genome shotgun (WGS) entry which is preliminary data.</text>
</comment>
<dbReference type="AlphaFoldDB" id="A0A9X0TL73"/>
<name>A0A9X0TL73_9STAP</name>
<dbReference type="EMBL" id="JABTCN010000001">
    <property type="protein sequence ID" value="MBA8775417.1"/>
    <property type="molecule type" value="Genomic_DNA"/>
</dbReference>
<evidence type="ECO:0000256" key="2">
    <source>
        <dbReference type="SAM" id="MobiDB-lite"/>
    </source>
</evidence>
<dbReference type="Pfam" id="PF25888">
    <property type="entry name" value="WHD_DnaB"/>
    <property type="match status" value="1"/>
</dbReference>
<dbReference type="InterPro" id="IPR006343">
    <property type="entry name" value="DnaB/C_C"/>
</dbReference>
<feature type="region of interest" description="Disordered" evidence="2">
    <location>
        <begin position="388"/>
        <end position="438"/>
    </location>
</feature>
<dbReference type="Pfam" id="PF07261">
    <property type="entry name" value="DnaB_2"/>
    <property type="match status" value="1"/>
</dbReference>
<feature type="domain" description="DnaB/C C-terminal" evidence="3">
    <location>
        <begin position="324"/>
        <end position="382"/>
    </location>
</feature>
<evidence type="ECO:0000313" key="5">
    <source>
        <dbReference type="EMBL" id="MBA8775417.1"/>
    </source>
</evidence>
<gene>
    <name evidence="5" type="ORF">HR081_00585</name>
</gene>
<comment type="similarity">
    <text evidence="1">Belongs to the DnaB/DnaD family.</text>
</comment>
<sequence length="459" mass="53605">MSQFIYQSQLSPHDGFVVMRRFYFHAVHYDVLSRLFTPLIGAEAIGVYQFLNQFEGVSFEEGYTHYTMMSELKMGLRQFREFLDLLEGIGLLKTFVHQSENTTQFVYELLPPPSAQRFFNDPMLSIYFYEVVGQQRYHQIKKTFIPTSKDLSGYTEVTKKFTDVFKVPKYQLVSQDENLKERQYEGLDLTDVSFDFELLADMLQSHYVSKNILSEPTKSLIIQLATLYRLSPDVMKAIILKSLNADQSLSVTNLRKQAQSYYLMEHQQELPALQAQNLELASDESKQSTEAVEVSNWDEWFDLMDHTSPIVMLTSYGGSEPPRYQKEMIEELMRREGFSFGVINILLQFVMQKTDNNLPEKYVYSVASTWKKSGVTDARTAYDKAMEVQKNQDNANQKRYESTAQNQKRGYRHAPSEKQPRWITHPEEYQQKEEDQEALAKDREAFLNKLKNKRRAGED</sequence>
<dbReference type="Proteomes" id="UP000524893">
    <property type="component" value="Unassembled WGS sequence"/>
</dbReference>
<protein>
    <submittedName>
        <fullName evidence="5">DnaD domain protein</fullName>
    </submittedName>
</protein>
<evidence type="ECO:0000259" key="4">
    <source>
        <dbReference type="Pfam" id="PF25888"/>
    </source>
</evidence>
<dbReference type="RefSeq" id="WP_182280301.1">
    <property type="nucleotide sequence ID" value="NZ_JABTCN010000001.1"/>
</dbReference>
<dbReference type="InterPro" id="IPR058660">
    <property type="entry name" value="WHD_DnaB"/>
</dbReference>
<evidence type="ECO:0000313" key="6">
    <source>
        <dbReference type="Proteomes" id="UP000524893"/>
    </source>
</evidence>
<proteinExistence type="inferred from homology"/>
<accession>A0A9X0TL73</accession>
<evidence type="ECO:0000259" key="3">
    <source>
        <dbReference type="Pfam" id="PF07261"/>
    </source>
</evidence>
<reference evidence="5 6" key="1">
    <citation type="journal article" date="2020" name="Access Microbiol">
        <title>Isolation and genome sequencing of Staphylococcus schleiferi subspecies coagulans from Antarctic seals.</title>
        <authorList>
            <person name="Foster G."/>
            <person name="Robb A."/>
            <person name="Paterson G.K."/>
        </authorList>
    </citation>
    <scope>NUCLEOTIDE SEQUENCE [LARGE SCALE GENOMIC DNA]</scope>
    <source>
        <strain evidence="5 6">M615/02/4</strain>
    </source>
</reference>